<feature type="transmembrane region" description="Helical" evidence="1">
    <location>
        <begin position="14"/>
        <end position="35"/>
    </location>
</feature>
<accession>A0A345F6V1</accession>
<dbReference type="EMBL" id="MF166685">
    <property type="protein sequence ID" value="AXG24092.1"/>
    <property type="molecule type" value="Genomic_RNA"/>
</dbReference>
<evidence type="ECO:0000256" key="1">
    <source>
        <dbReference type="SAM" id="Phobius"/>
    </source>
</evidence>
<keyword evidence="1" id="KW-0812">Transmembrane</keyword>
<evidence type="ECO:0000313" key="2">
    <source>
        <dbReference type="EMBL" id="AXG24092.1"/>
    </source>
</evidence>
<keyword evidence="1" id="KW-1133">Transmembrane helix</keyword>
<sequence>MNFKSYLLKKIKSVGIGLASSLIIYIASFVFNVLYRRSF</sequence>
<dbReference type="Proteomes" id="UP000290750">
    <property type="component" value="Segment"/>
</dbReference>
<proteinExistence type="predicted"/>
<evidence type="ECO:0000313" key="3">
    <source>
        <dbReference type="Proteomes" id="UP000290750"/>
    </source>
</evidence>
<dbReference type="GeneID" id="41700328"/>
<keyword evidence="3" id="KW-1185">Reference proteome</keyword>
<dbReference type="KEGG" id="vg:41700328"/>
<organism evidence="2">
    <name type="scientific">Ribes americanum virus A</name>
    <dbReference type="NCBI Taxonomy" id="1569057"/>
    <lineage>
        <taxon>Viruses</taxon>
        <taxon>Riboviria</taxon>
        <taxon>Orthornavirae</taxon>
        <taxon>Kitrinoviricota</taxon>
        <taxon>Alsuviricetes</taxon>
        <taxon>Tymovirales</taxon>
        <taxon>Betaflexiviridae</taxon>
        <taxon>Trivirinae</taxon>
        <taxon>Ravavirus</taxon>
        <taxon>Ravavirus alpharibis</taxon>
    </lineage>
</organism>
<keyword evidence="1" id="KW-0472">Membrane</keyword>
<name>A0A345F6V1_9VIRU</name>
<dbReference type="RefSeq" id="YP_009553497.1">
    <property type="nucleotide sequence ID" value="NC_040797.1"/>
</dbReference>
<reference evidence="2" key="1">
    <citation type="submission" date="2017-05" db="EMBL/GenBank/DDBJ databases">
        <title>A Virus in American Blackcurrant (Ribes americanum) with Distinct Genome Features Reshapes Classification in the Tymovirales.</title>
        <authorList>
            <person name="Thekke-Veetil T."/>
            <person name="Ho T."/>
            <person name="Postman J.D."/>
            <person name="Martin R.R."/>
            <person name="Tzanetakis I.E."/>
        </authorList>
    </citation>
    <scope>NUCLEOTIDE SEQUENCE [LARGE SCALE GENOMIC DNA]</scope>
    <source>
        <strain evidence="2">Oregon</strain>
    </source>
</reference>
<protein>
    <submittedName>
        <fullName evidence="2">Triple gene block 3-like protein</fullName>
    </submittedName>
</protein>